<dbReference type="EMBL" id="CAJGYO010000008">
    <property type="protein sequence ID" value="CAD6250308.1"/>
    <property type="molecule type" value="Genomic_DNA"/>
</dbReference>
<dbReference type="AlphaFoldDB" id="A0A811Q181"/>
<sequence>MKAGSNYWKRSNHFVLQKKFQYQIWKRQYQLPRWGTSRLDGNLITQEHHYRVDTFLAVLDAIIMEMDHRFNEVSSELLVSFACLDPRDNFARFDVEKIARLTDIYDQDFSIVDRDSIRDQLETFIVHVKRIDDFKSCHDLGRLATEMVATKKHITFPLIYRIIELALILPVATSLVERAFSAMHLIKTALRNKMGDEWLNNLLVCYVEKGIFKELGIDKVKKRFQSMKTRRVSLPKSPRRHQHS</sequence>
<reference evidence="2" key="1">
    <citation type="submission" date="2020-10" db="EMBL/GenBank/DDBJ databases">
        <authorList>
            <person name="Han B."/>
            <person name="Lu T."/>
            <person name="Zhao Q."/>
            <person name="Huang X."/>
            <person name="Zhao Y."/>
        </authorList>
    </citation>
    <scope>NUCLEOTIDE SEQUENCE</scope>
</reference>
<dbReference type="OrthoDB" id="1705400at2759"/>
<accession>A0A811Q181</accession>
<name>A0A811Q181_9POAL</name>
<dbReference type="InterPro" id="IPR012337">
    <property type="entry name" value="RNaseH-like_sf"/>
</dbReference>
<keyword evidence="3" id="KW-1185">Reference proteome</keyword>
<feature type="domain" description="HAT C-terminal dimerisation" evidence="1">
    <location>
        <begin position="151"/>
        <end position="208"/>
    </location>
</feature>
<evidence type="ECO:0000313" key="3">
    <source>
        <dbReference type="Proteomes" id="UP000604825"/>
    </source>
</evidence>
<dbReference type="InterPro" id="IPR008906">
    <property type="entry name" value="HATC_C_dom"/>
</dbReference>
<dbReference type="PANTHER" id="PTHR11697:SF230">
    <property type="entry name" value="ZINC FINGER, MYM DOMAIN CONTAINING 1"/>
    <property type="match status" value="1"/>
</dbReference>
<evidence type="ECO:0000259" key="1">
    <source>
        <dbReference type="Pfam" id="PF05699"/>
    </source>
</evidence>
<organism evidence="2 3">
    <name type="scientific">Miscanthus lutarioriparius</name>
    <dbReference type="NCBI Taxonomy" id="422564"/>
    <lineage>
        <taxon>Eukaryota</taxon>
        <taxon>Viridiplantae</taxon>
        <taxon>Streptophyta</taxon>
        <taxon>Embryophyta</taxon>
        <taxon>Tracheophyta</taxon>
        <taxon>Spermatophyta</taxon>
        <taxon>Magnoliopsida</taxon>
        <taxon>Liliopsida</taxon>
        <taxon>Poales</taxon>
        <taxon>Poaceae</taxon>
        <taxon>PACMAD clade</taxon>
        <taxon>Panicoideae</taxon>
        <taxon>Andropogonodae</taxon>
        <taxon>Andropogoneae</taxon>
        <taxon>Saccharinae</taxon>
        <taxon>Miscanthus</taxon>
    </lineage>
</organism>
<dbReference type="PANTHER" id="PTHR11697">
    <property type="entry name" value="GENERAL TRANSCRIPTION FACTOR 2-RELATED ZINC FINGER PROTEIN"/>
    <property type="match status" value="1"/>
</dbReference>
<protein>
    <recommendedName>
        <fullName evidence="1">HAT C-terminal dimerisation domain-containing protein</fullName>
    </recommendedName>
</protein>
<dbReference type="Pfam" id="PF05699">
    <property type="entry name" value="Dimer_Tnp_hAT"/>
    <property type="match status" value="1"/>
</dbReference>
<dbReference type="Proteomes" id="UP000604825">
    <property type="component" value="Unassembled WGS sequence"/>
</dbReference>
<evidence type="ECO:0000313" key="2">
    <source>
        <dbReference type="EMBL" id="CAD6250308.1"/>
    </source>
</evidence>
<proteinExistence type="predicted"/>
<gene>
    <name evidence="2" type="ORF">NCGR_LOCUS34102</name>
</gene>
<comment type="caution">
    <text evidence="2">The sequence shown here is derived from an EMBL/GenBank/DDBJ whole genome shotgun (WGS) entry which is preliminary data.</text>
</comment>
<dbReference type="SUPFAM" id="SSF53098">
    <property type="entry name" value="Ribonuclease H-like"/>
    <property type="match status" value="1"/>
</dbReference>
<dbReference type="GO" id="GO:0046983">
    <property type="term" value="F:protein dimerization activity"/>
    <property type="evidence" value="ECO:0007669"/>
    <property type="project" value="InterPro"/>
</dbReference>
<dbReference type="InterPro" id="IPR055298">
    <property type="entry name" value="AtLOH3-like"/>
</dbReference>